<dbReference type="EnsemblPlants" id="ONIVA10G08400.1">
    <property type="protein sequence ID" value="ONIVA10G08400.1"/>
    <property type="gene ID" value="ONIVA10G08400"/>
</dbReference>
<dbReference type="PANTHER" id="PTHR46913:SF22">
    <property type="entry name" value="RING-TYPE E3 UBIQUITIN TRANSFERASE"/>
    <property type="match status" value="1"/>
</dbReference>
<evidence type="ECO:0000256" key="8">
    <source>
        <dbReference type="ARBA" id="ARBA00022833"/>
    </source>
</evidence>
<dbReference type="Pfam" id="PF13639">
    <property type="entry name" value="zf-RING_2"/>
    <property type="match status" value="1"/>
</dbReference>
<dbReference type="Proteomes" id="UP000006591">
    <property type="component" value="Chromosome 10"/>
</dbReference>
<organism evidence="12">
    <name type="scientific">Oryza nivara</name>
    <name type="common">Indian wild rice</name>
    <name type="synonym">Oryza sativa f. spontanea</name>
    <dbReference type="NCBI Taxonomy" id="4536"/>
    <lineage>
        <taxon>Eukaryota</taxon>
        <taxon>Viridiplantae</taxon>
        <taxon>Streptophyta</taxon>
        <taxon>Embryophyta</taxon>
        <taxon>Tracheophyta</taxon>
        <taxon>Spermatophyta</taxon>
        <taxon>Magnoliopsida</taxon>
        <taxon>Liliopsida</taxon>
        <taxon>Poales</taxon>
        <taxon>Poaceae</taxon>
        <taxon>BOP clade</taxon>
        <taxon>Oryzoideae</taxon>
        <taxon>Oryzeae</taxon>
        <taxon>Oryzinae</taxon>
        <taxon>Oryza</taxon>
    </lineage>
</organism>
<dbReference type="STRING" id="4536.A0A0E0IRR0"/>
<reference evidence="12" key="2">
    <citation type="submission" date="2018-04" db="EMBL/GenBank/DDBJ databases">
        <title>OnivRS2 (Oryza nivara Reference Sequence Version 2).</title>
        <authorList>
            <person name="Zhang J."/>
            <person name="Kudrna D."/>
            <person name="Lee S."/>
            <person name="Talag J."/>
            <person name="Rajasekar S."/>
            <person name="Welchert J."/>
            <person name="Hsing Y.-I."/>
            <person name="Wing R.A."/>
        </authorList>
    </citation>
    <scope>NUCLEOTIDE SEQUENCE [LARGE SCALE GENOMIC DNA]</scope>
</reference>
<accession>A0A0E0IRR0</accession>
<comment type="pathway">
    <text evidence="2">Protein modification; protein ubiquitination.</text>
</comment>
<comment type="catalytic activity">
    <reaction evidence="1">
        <text>S-ubiquitinyl-[E2 ubiquitin-conjugating enzyme]-L-cysteine + [acceptor protein]-L-lysine = [E2 ubiquitin-conjugating enzyme]-L-cysteine + N(6)-ubiquitinyl-[acceptor protein]-L-lysine.</text>
        <dbReference type="EC" id="2.3.2.27"/>
    </reaction>
</comment>
<dbReference type="AlphaFoldDB" id="A0A0E0IRR0"/>
<dbReference type="InterPro" id="IPR013083">
    <property type="entry name" value="Znf_RING/FYVE/PHD"/>
</dbReference>
<evidence type="ECO:0000256" key="3">
    <source>
        <dbReference type="ARBA" id="ARBA00012483"/>
    </source>
</evidence>
<evidence type="ECO:0000256" key="1">
    <source>
        <dbReference type="ARBA" id="ARBA00000900"/>
    </source>
</evidence>
<dbReference type="InterPro" id="IPR001841">
    <property type="entry name" value="Znf_RING"/>
</dbReference>
<dbReference type="Gramene" id="ONIVA10G08400.1">
    <property type="protein sequence ID" value="ONIVA10G08400.1"/>
    <property type="gene ID" value="ONIVA10G08400"/>
</dbReference>
<evidence type="ECO:0000313" key="13">
    <source>
        <dbReference type="Proteomes" id="UP000006591"/>
    </source>
</evidence>
<dbReference type="HOGENOM" id="CLU_1512920_0_0_1"/>
<evidence type="ECO:0000313" key="12">
    <source>
        <dbReference type="EnsemblPlants" id="ONIVA10G08400.1"/>
    </source>
</evidence>
<dbReference type="GO" id="GO:0061630">
    <property type="term" value="F:ubiquitin protein ligase activity"/>
    <property type="evidence" value="ECO:0007669"/>
    <property type="project" value="UniProtKB-EC"/>
</dbReference>
<dbReference type="EC" id="2.3.2.27" evidence="3"/>
<evidence type="ECO:0000256" key="5">
    <source>
        <dbReference type="ARBA" id="ARBA00022723"/>
    </source>
</evidence>
<dbReference type="SMART" id="SM00184">
    <property type="entry name" value="RING"/>
    <property type="match status" value="1"/>
</dbReference>
<name>A0A0E0IRR0_ORYNI</name>
<dbReference type="CDD" id="cd16461">
    <property type="entry name" value="RING-H2_EL5-like"/>
    <property type="match status" value="1"/>
</dbReference>
<evidence type="ECO:0000256" key="10">
    <source>
        <dbReference type="SAM" id="MobiDB-lite"/>
    </source>
</evidence>
<evidence type="ECO:0000256" key="7">
    <source>
        <dbReference type="ARBA" id="ARBA00022786"/>
    </source>
</evidence>
<evidence type="ECO:0000256" key="9">
    <source>
        <dbReference type="PROSITE-ProRule" id="PRU00175"/>
    </source>
</evidence>
<dbReference type="PANTHER" id="PTHR46913">
    <property type="entry name" value="RING-H2 FINGER PROTEIN ATL16"/>
    <property type="match status" value="1"/>
</dbReference>
<feature type="domain" description="RING-type" evidence="11">
    <location>
        <begin position="62"/>
        <end position="104"/>
    </location>
</feature>
<dbReference type="PROSITE" id="PS50089">
    <property type="entry name" value="ZF_RING_2"/>
    <property type="match status" value="1"/>
</dbReference>
<dbReference type="GO" id="GO:0016567">
    <property type="term" value="P:protein ubiquitination"/>
    <property type="evidence" value="ECO:0007669"/>
    <property type="project" value="UniProtKB-UniPathway"/>
</dbReference>
<protein>
    <recommendedName>
        <fullName evidence="3">RING-type E3 ubiquitin transferase</fullName>
        <ecNumber evidence="3">2.3.2.27</ecNumber>
    </recommendedName>
</protein>
<keyword evidence="4" id="KW-0808">Transferase</keyword>
<feature type="region of interest" description="Disordered" evidence="10">
    <location>
        <begin position="117"/>
        <end position="178"/>
    </location>
</feature>
<feature type="compositionally biased region" description="Basic and acidic residues" evidence="10">
    <location>
        <begin position="119"/>
        <end position="130"/>
    </location>
</feature>
<feature type="region of interest" description="Disordered" evidence="10">
    <location>
        <begin position="1"/>
        <end position="23"/>
    </location>
</feature>
<keyword evidence="13" id="KW-1185">Reference proteome</keyword>
<dbReference type="Gene3D" id="3.30.40.10">
    <property type="entry name" value="Zinc/RING finger domain, C3HC4 (zinc finger)"/>
    <property type="match status" value="1"/>
</dbReference>
<sequence length="178" mass="19199">MEIKVCGGERAGGSGGEEGEQASGQAPLLLARAGGEGGAAASGQAAARRGRHGDGFVDRTDCSVCLGEFRDGESLRLLPKCSHAFHVPCIDTWLRSHSNCPLCRYNIAFVTVGMVSSEPEARPPREDMERQPQAGPDNWQPGACARRATERGDRCRQRRPQPRGEGWSGEVGRCKWHS</sequence>
<dbReference type="eggNOG" id="KOG0800">
    <property type="taxonomic scope" value="Eukaryota"/>
</dbReference>
<dbReference type="GO" id="GO:0008270">
    <property type="term" value="F:zinc ion binding"/>
    <property type="evidence" value="ECO:0007669"/>
    <property type="project" value="UniProtKB-KW"/>
</dbReference>
<reference evidence="12" key="1">
    <citation type="submission" date="2015-04" db="UniProtKB">
        <authorList>
            <consortium name="EnsemblPlants"/>
        </authorList>
    </citation>
    <scope>IDENTIFICATION</scope>
    <source>
        <strain evidence="12">SL10</strain>
    </source>
</reference>
<evidence type="ECO:0000256" key="2">
    <source>
        <dbReference type="ARBA" id="ARBA00004906"/>
    </source>
</evidence>
<dbReference type="UniPathway" id="UPA00143"/>
<keyword evidence="8" id="KW-0862">Zinc</keyword>
<keyword evidence="6 9" id="KW-0863">Zinc-finger</keyword>
<keyword evidence="7" id="KW-0833">Ubl conjugation pathway</keyword>
<dbReference type="SUPFAM" id="SSF57850">
    <property type="entry name" value="RING/U-box"/>
    <property type="match status" value="1"/>
</dbReference>
<evidence type="ECO:0000259" key="11">
    <source>
        <dbReference type="PROSITE" id="PS50089"/>
    </source>
</evidence>
<evidence type="ECO:0000256" key="4">
    <source>
        <dbReference type="ARBA" id="ARBA00022679"/>
    </source>
</evidence>
<dbReference type="InterPro" id="IPR044600">
    <property type="entry name" value="ATL1/ATL16-like"/>
</dbReference>
<keyword evidence="5" id="KW-0479">Metal-binding</keyword>
<proteinExistence type="predicted"/>
<evidence type="ECO:0000256" key="6">
    <source>
        <dbReference type="ARBA" id="ARBA00022771"/>
    </source>
</evidence>